<protein>
    <recommendedName>
        <fullName evidence="8">Glutamate-1-semialdehyde 2,1-aminomutase</fullName>
        <shortName evidence="8">GSA</shortName>
        <ecNumber evidence="8">5.4.3.8</ecNumber>
    </recommendedName>
    <alternativeName>
        <fullName evidence="8">Glutamate-1-semialdehyde aminotransferase</fullName>
        <shortName evidence="8">GSA-AT</shortName>
    </alternativeName>
</protein>
<dbReference type="Pfam" id="PF00202">
    <property type="entry name" value="Aminotran_3"/>
    <property type="match status" value="1"/>
</dbReference>
<keyword evidence="5 8" id="KW-0663">Pyridoxal phosphate</keyword>
<dbReference type="InterPro" id="IPR015424">
    <property type="entry name" value="PyrdxlP-dep_Trfase"/>
</dbReference>
<dbReference type="GO" id="GO:0030170">
    <property type="term" value="F:pyridoxal phosphate binding"/>
    <property type="evidence" value="ECO:0007669"/>
    <property type="project" value="InterPro"/>
</dbReference>
<dbReference type="InterPro" id="IPR049704">
    <property type="entry name" value="Aminotrans_3_PPA_site"/>
</dbReference>
<dbReference type="AlphaFoldDB" id="A0A173U5Q8"/>
<dbReference type="Proteomes" id="UP000095598">
    <property type="component" value="Unassembled WGS sequence"/>
</dbReference>
<dbReference type="EMBL" id="CYXT01000021">
    <property type="protein sequence ID" value="CUN08838.1"/>
    <property type="molecule type" value="Genomic_DNA"/>
</dbReference>
<evidence type="ECO:0000256" key="2">
    <source>
        <dbReference type="ARBA" id="ARBA00001933"/>
    </source>
</evidence>
<feature type="modified residue" description="N6-(pyridoxal phosphate)lysine" evidence="8">
    <location>
        <position position="267"/>
    </location>
</feature>
<dbReference type="PANTHER" id="PTHR43713">
    <property type="entry name" value="GLUTAMATE-1-SEMIALDEHYDE 2,1-AMINOMUTASE"/>
    <property type="match status" value="1"/>
</dbReference>
<dbReference type="Gene3D" id="3.40.640.10">
    <property type="entry name" value="Type I PLP-dependent aspartate aminotransferase-like (Major domain)"/>
    <property type="match status" value="1"/>
</dbReference>
<dbReference type="GO" id="GO:0005737">
    <property type="term" value="C:cytoplasm"/>
    <property type="evidence" value="ECO:0007669"/>
    <property type="project" value="UniProtKB-SubCell"/>
</dbReference>
<comment type="subunit">
    <text evidence="8">Homodimer.</text>
</comment>
<evidence type="ECO:0000256" key="6">
    <source>
        <dbReference type="ARBA" id="ARBA00023235"/>
    </source>
</evidence>
<dbReference type="UniPathway" id="UPA00251">
    <property type="reaction ID" value="UER00317"/>
</dbReference>
<dbReference type="Gene3D" id="3.90.1150.10">
    <property type="entry name" value="Aspartate Aminotransferase, domain 1"/>
    <property type="match status" value="1"/>
</dbReference>
<comment type="pathway">
    <text evidence="3">Porphyrin-containing compound metabolism; protoporphyrin-IX biosynthesis; 5-aminolevulinate from L-glutamyl-tRNA(Glu): step 2/2.</text>
</comment>
<evidence type="ECO:0000313" key="10">
    <source>
        <dbReference type="Proteomes" id="UP000095598"/>
    </source>
</evidence>
<dbReference type="InterPro" id="IPR015421">
    <property type="entry name" value="PyrdxlP-dep_Trfase_major"/>
</dbReference>
<sequence>MKDTRSKELYERAKVHIPGGVNSPVRAFRAVNRTPRFMESAKGDRIIDADGNEYIDYVCSWGPGILGHAHPQVIKKVMDSCENGLTFGAPTEKEVILAELISELIPSMEVSRLVSSGTEAVMSAIRAARGFTGRDKIVKFRGCYHGHSDSLLVKAGSGALTTSVPDSAGVPKDDTKNTLVAEYNDKDSVQKLFDENKDQIAAVIVEPVAANMGLVLPEEGFLEFLREITKDHGSLLIFDEVITGFRLSLGGAQQYYNIRPDITTLGKIVGGGMPIGAYGGRREIMQMISPDGPVYQAGTLSGNPVATTAGIETLNILKNDPQIYERLEQKTRKLADAAREAGKGHICVNQIGSLMSVFFTDQKVRDFESAVTSNTEQYADYFGYLLDRGIYIAPSQFETMFISNAHTEEDIEKTCKLAGEALCSLDF</sequence>
<keyword evidence="8" id="KW-0963">Cytoplasm</keyword>
<dbReference type="InterPro" id="IPR005814">
    <property type="entry name" value="Aminotrans_3"/>
</dbReference>
<comment type="catalytic activity">
    <reaction evidence="1 8">
        <text>(S)-4-amino-5-oxopentanoate = 5-aminolevulinate</text>
        <dbReference type="Rhea" id="RHEA:14265"/>
        <dbReference type="ChEBI" id="CHEBI:57501"/>
        <dbReference type="ChEBI" id="CHEBI:356416"/>
        <dbReference type="EC" id="5.4.3.8"/>
    </reaction>
</comment>
<dbReference type="InterPro" id="IPR004639">
    <property type="entry name" value="4pyrrol_synth_GluAld_NH2Trfase"/>
</dbReference>
<dbReference type="HAMAP" id="MF_00375">
    <property type="entry name" value="HemL_aminotrans_3"/>
    <property type="match status" value="1"/>
</dbReference>
<evidence type="ECO:0000256" key="1">
    <source>
        <dbReference type="ARBA" id="ARBA00001579"/>
    </source>
</evidence>
<comment type="similarity">
    <text evidence="4 8">Belongs to the class-III pyridoxal-phosphate-dependent aminotransferase family. HemL subfamily.</text>
</comment>
<evidence type="ECO:0000256" key="4">
    <source>
        <dbReference type="ARBA" id="ARBA00008981"/>
    </source>
</evidence>
<dbReference type="PANTHER" id="PTHR43713:SF3">
    <property type="entry name" value="GLUTAMATE-1-SEMIALDEHYDE 2,1-AMINOMUTASE 1, CHLOROPLASTIC-RELATED"/>
    <property type="match status" value="1"/>
</dbReference>
<gene>
    <name evidence="8 9" type="primary">hemL</name>
    <name evidence="9" type="ORF">ERS852425_02544</name>
</gene>
<evidence type="ECO:0000256" key="8">
    <source>
        <dbReference type="HAMAP-Rule" id="MF_00375"/>
    </source>
</evidence>
<dbReference type="GO" id="GO:0006782">
    <property type="term" value="P:protoporphyrinogen IX biosynthetic process"/>
    <property type="evidence" value="ECO:0007669"/>
    <property type="project" value="UniProtKB-UniRule"/>
</dbReference>
<dbReference type="NCBIfam" id="NF000818">
    <property type="entry name" value="PRK00062.1"/>
    <property type="match status" value="1"/>
</dbReference>
<keyword evidence="7 8" id="KW-0627">Porphyrin biosynthesis</keyword>
<dbReference type="EC" id="5.4.3.8" evidence="8"/>
<dbReference type="GO" id="GO:0042286">
    <property type="term" value="F:glutamate-1-semialdehyde 2,1-aminomutase activity"/>
    <property type="evidence" value="ECO:0007669"/>
    <property type="project" value="UniProtKB-UniRule"/>
</dbReference>
<evidence type="ECO:0000256" key="5">
    <source>
        <dbReference type="ARBA" id="ARBA00022898"/>
    </source>
</evidence>
<organism evidence="9 10">
    <name type="scientific">Anaerostipes hadrus</name>
    <dbReference type="NCBI Taxonomy" id="649756"/>
    <lineage>
        <taxon>Bacteria</taxon>
        <taxon>Bacillati</taxon>
        <taxon>Bacillota</taxon>
        <taxon>Clostridia</taxon>
        <taxon>Lachnospirales</taxon>
        <taxon>Lachnospiraceae</taxon>
        <taxon>Anaerostipes</taxon>
    </lineage>
</organism>
<dbReference type="InterPro" id="IPR015422">
    <property type="entry name" value="PyrdxlP-dep_Trfase_small"/>
</dbReference>
<dbReference type="RefSeq" id="WP_055259372.1">
    <property type="nucleotide sequence ID" value="NZ_CYXT01000021.1"/>
</dbReference>
<dbReference type="GO" id="GO:0008483">
    <property type="term" value="F:transaminase activity"/>
    <property type="evidence" value="ECO:0007669"/>
    <property type="project" value="InterPro"/>
</dbReference>
<evidence type="ECO:0000256" key="3">
    <source>
        <dbReference type="ARBA" id="ARBA00004819"/>
    </source>
</evidence>
<evidence type="ECO:0000313" key="9">
    <source>
        <dbReference type="EMBL" id="CUN08838.1"/>
    </source>
</evidence>
<dbReference type="FunFam" id="3.40.640.10:FF:000021">
    <property type="entry name" value="Glutamate-1-semialdehyde 2,1-aminomutase"/>
    <property type="match status" value="1"/>
</dbReference>
<dbReference type="PROSITE" id="PS00600">
    <property type="entry name" value="AA_TRANSFER_CLASS_3"/>
    <property type="match status" value="1"/>
</dbReference>
<keyword evidence="6 8" id="KW-0413">Isomerase</keyword>
<comment type="cofactor">
    <cofactor evidence="2 8">
        <name>pyridoxal 5'-phosphate</name>
        <dbReference type="ChEBI" id="CHEBI:597326"/>
    </cofactor>
</comment>
<comment type="subcellular location">
    <subcellularLocation>
        <location evidence="8">Cytoplasm</location>
    </subcellularLocation>
</comment>
<name>A0A173U5Q8_ANAHA</name>
<reference evidence="9 10" key="1">
    <citation type="submission" date="2015-09" db="EMBL/GenBank/DDBJ databases">
        <authorList>
            <consortium name="Pathogen Informatics"/>
        </authorList>
    </citation>
    <scope>NUCLEOTIDE SEQUENCE [LARGE SCALE GENOMIC DNA]</scope>
    <source>
        <strain evidence="9 10">2789STDY5608868</strain>
    </source>
</reference>
<accession>A0A173U5Q8</accession>
<dbReference type="NCBIfam" id="TIGR00713">
    <property type="entry name" value="hemL"/>
    <property type="match status" value="1"/>
</dbReference>
<dbReference type="SUPFAM" id="SSF53383">
    <property type="entry name" value="PLP-dependent transferases"/>
    <property type="match status" value="1"/>
</dbReference>
<evidence type="ECO:0000256" key="7">
    <source>
        <dbReference type="ARBA" id="ARBA00023244"/>
    </source>
</evidence>
<proteinExistence type="inferred from homology"/>
<dbReference type="CDD" id="cd00610">
    <property type="entry name" value="OAT_like"/>
    <property type="match status" value="1"/>
</dbReference>